<dbReference type="Gene3D" id="3.30.710.10">
    <property type="entry name" value="Potassium Channel Kv1.1, Chain A"/>
    <property type="match status" value="1"/>
</dbReference>
<proteinExistence type="inferred from homology"/>
<dbReference type="AlphaFoldDB" id="A0AAV9XTT9"/>
<comment type="caution">
    <text evidence="2">The sequence shown here is derived from an EMBL/GenBank/DDBJ whole genome shotgun (WGS) entry which is preliminary data.</text>
</comment>
<evidence type="ECO:0000256" key="1">
    <source>
        <dbReference type="ARBA" id="ARBA00009993"/>
    </source>
</evidence>
<keyword evidence="3" id="KW-1185">Reference proteome</keyword>
<organism evidence="2 3">
    <name type="scientific">Cryptosporidium xiaoi</name>
    <dbReference type="NCBI Taxonomy" id="659607"/>
    <lineage>
        <taxon>Eukaryota</taxon>
        <taxon>Sar</taxon>
        <taxon>Alveolata</taxon>
        <taxon>Apicomplexa</taxon>
        <taxon>Conoidasida</taxon>
        <taxon>Coccidia</taxon>
        <taxon>Eucoccidiorida</taxon>
        <taxon>Eimeriorina</taxon>
        <taxon>Cryptosporidiidae</taxon>
        <taxon>Cryptosporidium</taxon>
    </lineage>
</organism>
<comment type="similarity">
    <text evidence="1">Belongs to the SKP1 family.</text>
</comment>
<dbReference type="EMBL" id="JAWDEY010000035">
    <property type="protein sequence ID" value="KAK6588047.1"/>
    <property type="molecule type" value="Genomic_DNA"/>
</dbReference>
<evidence type="ECO:0000313" key="2">
    <source>
        <dbReference type="EMBL" id="KAK6588047.1"/>
    </source>
</evidence>
<accession>A0AAV9XTT9</accession>
<sequence length="99" mass="11694">MSENKAEEKLKYVTLISQEGDEFQVETRLTKHIPTLDEKQIKNKTITFDFITSKHMKRVIEYLEFKDNYISRKNNENINFNVDEDEALDLLIIADKLGL</sequence>
<dbReference type="InterPro" id="IPR001232">
    <property type="entry name" value="SKP1-like"/>
</dbReference>
<dbReference type="SUPFAM" id="SSF54695">
    <property type="entry name" value="POZ domain"/>
    <property type="match status" value="1"/>
</dbReference>
<protein>
    <recommendedName>
        <fullName evidence="4">Elongin-C</fullName>
    </recommendedName>
</protein>
<reference evidence="2 3" key="1">
    <citation type="submission" date="2023-10" db="EMBL/GenBank/DDBJ databases">
        <title>Comparative genomics analysis reveals potential genetic determinants of host preference in Cryptosporidium xiaoi.</title>
        <authorList>
            <person name="Xiao L."/>
            <person name="Li J."/>
        </authorList>
    </citation>
    <scope>NUCLEOTIDE SEQUENCE [LARGE SCALE GENOMIC DNA]</scope>
    <source>
        <strain evidence="2 3">52996</strain>
    </source>
</reference>
<dbReference type="GO" id="GO:0006511">
    <property type="term" value="P:ubiquitin-dependent protein catabolic process"/>
    <property type="evidence" value="ECO:0007669"/>
    <property type="project" value="InterPro"/>
</dbReference>
<evidence type="ECO:0008006" key="4">
    <source>
        <dbReference type="Google" id="ProtNLM"/>
    </source>
</evidence>
<evidence type="ECO:0000313" key="3">
    <source>
        <dbReference type="Proteomes" id="UP001311799"/>
    </source>
</evidence>
<dbReference type="SMART" id="SM00512">
    <property type="entry name" value="Skp1"/>
    <property type="match status" value="1"/>
</dbReference>
<dbReference type="Proteomes" id="UP001311799">
    <property type="component" value="Unassembled WGS sequence"/>
</dbReference>
<name>A0AAV9XTT9_9CRYT</name>
<gene>
    <name evidence="2" type="ORF">RS030_71094</name>
</gene>
<dbReference type="InterPro" id="IPR011333">
    <property type="entry name" value="SKP1/BTB/POZ_sf"/>
</dbReference>